<dbReference type="InterPro" id="IPR016024">
    <property type="entry name" value="ARM-type_fold"/>
</dbReference>
<accession>A0A097R5E9</accession>
<feature type="compositionally biased region" description="Basic and acidic residues" evidence="1">
    <location>
        <begin position="110"/>
        <end position="123"/>
    </location>
</feature>
<dbReference type="RefSeq" id="WP_038502425.1">
    <property type="nucleotide sequence ID" value="NZ_CP009706.1"/>
</dbReference>
<evidence type="ECO:0000313" key="3">
    <source>
        <dbReference type="Proteomes" id="UP000029986"/>
    </source>
</evidence>
<evidence type="ECO:0000256" key="1">
    <source>
        <dbReference type="SAM" id="MobiDB-lite"/>
    </source>
</evidence>
<proteinExistence type="predicted"/>
<feature type="region of interest" description="Disordered" evidence="1">
    <location>
        <begin position="110"/>
        <end position="130"/>
    </location>
</feature>
<sequence>MDDFEDKKRFEEAIEAGQRNLRAVHLLSNWCSHSEFIRSEGRGMIEAETGLPIGHMGVQCKFVKQSSMLSWLLEDSVYSFYKQNCKHCNQRVPVGFPNILEFVGPREKSAEERNLARKEEERQRKQKQLNRQQERAVLRLSLTLEETFVLDLLDELDQKDIENNDPRLEQLANLAPETFTSKIIEHLLPAVLHEKLPYSMPAAKALIRTELSQAEKLAISVYLINNLEYCPPAIEAILLEAENLSEDDFLKVLYHFVRMAVESPPGMMIGTFERKVLNKGPIQSLFKKRQADICDVVDEYIKDTHRGKFQFSIEIIIASDDDELLLRHIRSIFAKLMRRRTLLPEERKDSSILFFLREAATKCLDRFPDESDKVIQSYLADKDDIGRHEANRAYRSVLRNNYRKKSKIGKTQKIAFRRLLWAAVENPEDSMDDAGQFFRHSWDEFTELAVDNFDDLIGAAATLSEKFEALNKEKIIEINESFLDHLDKSNKRNAIDGLQGALIEWAAIGAKSRGSEGIDDFLQLYRSLPEEQTQMRGNMIAHVSKLLTGIDSLTLVLSDWYRALMDESTLIRARAVQAWENVPYDLVKNFPDLFFEAYSVLLLDQYVMVHQYAVRALSRRSFPEEKRGLVRSRLWNLICYYTQQDKKDNFIVECIDVFSSLCLSDEERKGKIGLLLSNILLILEGSALYDAINRLRFHFDDIPGFVKVALKAIQDKYTRSVSIDDCISVILRAPHDELRNCKDDLQKAFNALKPFKPQQFIEALVYVAALSKCGDNVTANVCLKELLEEIPNDERNTQWKLKAALVTEAASIEHSISVCEPYNDLIEKWNGLTAELEKEYEERAKFRDFPPSFFSES</sequence>
<name>A0A097R5E9_HAFAL</name>
<keyword evidence="3" id="KW-1185">Reference proteome</keyword>
<organism evidence="2 3">
    <name type="scientific">Hafnia alvei FB1</name>
    <dbReference type="NCBI Taxonomy" id="1453496"/>
    <lineage>
        <taxon>Bacteria</taxon>
        <taxon>Pseudomonadati</taxon>
        <taxon>Pseudomonadota</taxon>
        <taxon>Gammaproteobacteria</taxon>
        <taxon>Enterobacterales</taxon>
        <taxon>Hafniaceae</taxon>
        <taxon>Hafnia</taxon>
    </lineage>
</organism>
<dbReference type="AlphaFoldDB" id="A0A097R5E9"/>
<reference evidence="2 3" key="1">
    <citation type="journal article" date="2014" name="Gut Pathog.">
        <title>Gene clusters of Hafnia alvei strain FB1 important in survival and pathogenesis: a draft genome perspective.</title>
        <authorList>
            <person name="Tan J.Y."/>
            <person name="Yin W.F."/>
            <person name="Chan K.G."/>
        </authorList>
    </citation>
    <scope>NUCLEOTIDE SEQUENCE [LARGE SCALE GENOMIC DNA]</scope>
    <source>
        <strain evidence="2 3">FB1</strain>
    </source>
</reference>
<evidence type="ECO:0000313" key="2">
    <source>
        <dbReference type="EMBL" id="AIU73947.1"/>
    </source>
</evidence>
<dbReference type="EMBL" id="CP009706">
    <property type="protein sequence ID" value="AIU73947.1"/>
    <property type="molecule type" value="Genomic_DNA"/>
</dbReference>
<dbReference type="eggNOG" id="ENOG5032PZW">
    <property type="taxonomic scope" value="Bacteria"/>
</dbReference>
<dbReference type="Proteomes" id="UP000029986">
    <property type="component" value="Chromosome"/>
</dbReference>
<dbReference type="PATRIC" id="fig|1453496.5.peg.3522"/>
<dbReference type="KEGG" id="hav:AT03_17140"/>
<dbReference type="SUPFAM" id="SSF48371">
    <property type="entry name" value="ARM repeat"/>
    <property type="match status" value="1"/>
</dbReference>
<dbReference type="HOGENOM" id="CLU_331979_0_0_6"/>
<dbReference type="OrthoDB" id="8477603at2"/>
<gene>
    <name evidence="2" type="ORF">AT03_17140</name>
</gene>
<protein>
    <submittedName>
        <fullName evidence="2">Uncharacterized protein</fullName>
    </submittedName>
</protein>